<evidence type="ECO:0000256" key="2">
    <source>
        <dbReference type="SAM" id="Phobius"/>
    </source>
</evidence>
<comment type="caution">
    <text evidence="3">The sequence shown here is derived from an EMBL/GenBank/DDBJ whole genome shotgun (WGS) entry which is preliminary data.</text>
</comment>
<dbReference type="OrthoDB" id="423358at2759"/>
<dbReference type="AlphaFoldDB" id="A0A812PYJ1"/>
<evidence type="ECO:0000313" key="3">
    <source>
        <dbReference type="EMBL" id="CAE7364855.1"/>
    </source>
</evidence>
<feature type="region of interest" description="Disordered" evidence="1">
    <location>
        <begin position="1"/>
        <end position="29"/>
    </location>
</feature>
<sequence>MKVRNALAYTGVLEEQPSDSESSLGEHAGQMRSLEPSEADIYLDALFTPLYFKLERIRTDGSCKTRLSDYRLVCIFLLLNVYMQLSIALKIKQVGEATYGDIGKDLIEVTCWRISDHPEFIGTLYPRDLQYNRSTFDFDCLQPILTLSMYPSSVDTNKDGFWSEAEVAEKRRILTSSKFGRENPKIGDLGTVMENMARYDMKHRPTSRSQRLGNGTFLLDMDFFANYRGHIQACLGYDKNLCGNFEASQHLPKMFKDFELVGERVDKCEDVVDHFCRQVYGMNYEWIGHTTADICGQPKFHRAGSANRVTYEAVNTFKGDSDSILGYTFISFLVLLLFVWVMLIMCEFRSIYNFVYVIWCTASTDHSDRDFAMEHEGVYTVTKLPKGHKIFAFFGIALPRLGIACVVLYVGTNFLAVTNNLLDLVLNCTALGFLLEVDNMIHSALLGRSFELMVMQRFEAITVPSLNRGYVQAYGALVCSLSFTAAFIIYTYTNPFGLQVIGLGVQCLCQMTGNCFAQHLLDLE</sequence>
<dbReference type="Proteomes" id="UP000604046">
    <property type="component" value="Unassembled WGS sequence"/>
</dbReference>
<keyword evidence="2" id="KW-1133">Transmembrane helix</keyword>
<feature type="transmembrane region" description="Helical" evidence="2">
    <location>
        <begin position="324"/>
        <end position="346"/>
    </location>
</feature>
<evidence type="ECO:0000256" key="1">
    <source>
        <dbReference type="SAM" id="MobiDB-lite"/>
    </source>
</evidence>
<dbReference type="EMBL" id="CAJNDS010002189">
    <property type="protein sequence ID" value="CAE7364855.1"/>
    <property type="molecule type" value="Genomic_DNA"/>
</dbReference>
<keyword evidence="4" id="KW-1185">Reference proteome</keyword>
<feature type="transmembrane region" description="Helical" evidence="2">
    <location>
        <begin position="390"/>
        <end position="412"/>
    </location>
</feature>
<proteinExistence type="predicted"/>
<reference evidence="3" key="1">
    <citation type="submission" date="2021-02" db="EMBL/GenBank/DDBJ databases">
        <authorList>
            <person name="Dougan E. K."/>
            <person name="Rhodes N."/>
            <person name="Thang M."/>
            <person name="Chan C."/>
        </authorList>
    </citation>
    <scope>NUCLEOTIDE SEQUENCE</scope>
</reference>
<keyword evidence="2" id="KW-0812">Transmembrane</keyword>
<feature type="transmembrane region" description="Helical" evidence="2">
    <location>
        <begin position="473"/>
        <end position="493"/>
    </location>
</feature>
<name>A0A812PYJ1_9DINO</name>
<gene>
    <name evidence="3" type="ORF">SNAT2548_LOCUS19759</name>
</gene>
<accession>A0A812PYJ1</accession>
<protein>
    <submittedName>
        <fullName evidence="3">Uncharacterized protein</fullName>
    </submittedName>
</protein>
<keyword evidence="2" id="KW-0472">Membrane</keyword>
<organism evidence="3 4">
    <name type="scientific">Symbiodinium natans</name>
    <dbReference type="NCBI Taxonomy" id="878477"/>
    <lineage>
        <taxon>Eukaryota</taxon>
        <taxon>Sar</taxon>
        <taxon>Alveolata</taxon>
        <taxon>Dinophyceae</taxon>
        <taxon>Suessiales</taxon>
        <taxon>Symbiodiniaceae</taxon>
        <taxon>Symbiodinium</taxon>
    </lineage>
</organism>
<evidence type="ECO:0000313" key="4">
    <source>
        <dbReference type="Proteomes" id="UP000604046"/>
    </source>
</evidence>